<proteinExistence type="predicted"/>
<accession>A0ABQ7GGY7</accession>
<evidence type="ECO:0000313" key="2">
    <source>
        <dbReference type="Proteomes" id="UP000815325"/>
    </source>
</evidence>
<protein>
    <submittedName>
        <fullName evidence="1">Uncharacterized protein</fullName>
    </submittedName>
</protein>
<keyword evidence="2" id="KW-1185">Reference proteome</keyword>
<organism evidence="1 2">
    <name type="scientific">Dunaliella salina</name>
    <name type="common">Green alga</name>
    <name type="synonym">Protococcus salinus</name>
    <dbReference type="NCBI Taxonomy" id="3046"/>
    <lineage>
        <taxon>Eukaryota</taxon>
        <taxon>Viridiplantae</taxon>
        <taxon>Chlorophyta</taxon>
        <taxon>core chlorophytes</taxon>
        <taxon>Chlorophyceae</taxon>
        <taxon>CS clade</taxon>
        <taxon>Chlamydomonadales</taxon>
        <taxon>Dunaliellaceae</taxon>
        <taxon>Dunaliella</taxon>
    </lineage>
</organism>
<reference evidence="1" key="1">
    <citation type="submission" date="2017-08" db="EMBL/GenBank/DDBJ databases">
        <authorList>
            <person name="Polle J.E."/>
            <person name="Barry K."/>
            <person name="Cushman J."/>
            <person name="Schmutz J."/>
            <person name="Tran D."/>
            <person name="Hathwaick L.T."/>
            <person name="Yim W.C."/>
            <person name="Jenkins J."/>
            <person name="Mckie-Krisberg Z.M."/>
            <person name="Prochnik S."/>
            <person name="Lindquist E."/>
            <person name="Dockter R.B."/>
            <person name="Adam C."/>
            <person name="Molina H."/>
            <person name="Bunkerborg J."/>
            <person name="Jin E."/>
            <person name="Buchheim M."/>
            <person name="Magnuson J."/>
        </authorList>
    </citation>
    <scope>NUCLEOTIDE SEQUENCE</scope>
    <source>
        <strain evidence="1">CCAP 19/18</strain>
    </source>
</reference>
<dbReference type="EMBL" id="MU069787">
    <property type="protein sequence ID" value="KAF5833866.1"/>
    <property type="molecule type" value="Genomic_DNA"/>
</dbReference>
<comment type="caution">
    <text evidence="1">The sequence shown here is derived from an EMBL/GenBank/DDBJ whole genome shotgun (WGS) entry which is preliminary data.</text>
</comment>
<evidence type="ECO:0000313" key="1">
    <source>
        <dbReference type="EMBL" id="KAF5833866.1"/>
    </source>
</evidence>
<gene>
    <name evidence="1" type="ORF">DUNSADRAFT_9703</name>
</gene>
<name>A0ABQ7GGY7_DUNSA</name>
<dbReference type="Proteomes" id="UP000815325">
    <property type="component" value="Unassembled WGS sequence"/>
</dbReference>
<sequence>MLQPRQSLKKTQPGQQLPHITCSGSLAGNFPADAPVHLNINNYLPETSPWDRNVLTSFLTGIILACVCVSGVETSMHTHVKPMWFQAGDAAEAEAPFSLKLGAYGP</sequence>